<dbReference type="Proteomes" id="UP001500507">
    <property type="component" value="Unassembled WGS sequence"/>
</dbReference>
<dbReference type="SUPFAM" id="SSF50346">
    <property type="entry name" value="PRC-barrel domain"/>
    <property type="match status" value="1"/>
</dbReference>
<dbReference type="Gene3D" id="2.30.30.240">
    <property type="entry name" value="PRC-barrel domain"/>
    <property type="match status" value="1"/>
</dbReference>
<evidence type="ECO:0000313" key="8">
    <source>
        <dbReference type="EMBL" id="GAA0872471.1"/>
    </source>
</evidence>
<comment type="domain">
    <text evidence="5">The PRC barrel domain binds ribosomal protein uS19.</text>
</comment>
<dbReference type="InterPro" id="IPR036976">
    <property type="entry name" value="RimM_N_sf"/>
</dbReference>
<dbReference type="PANTHER" id="PTHR33692">
    <property type="entry name" value="RIBOSOME MATURATION FACTOR RIMM"/>
    <property type="match status" value="1"/>
</dbReference>
<dbReference type="InterPro" id="IPR009000">
    <property type="entry name" value="Transl_B-barrel_sf"/>
</dbReference>
<dbReference type="InterPro" id="IPR011033">
    <property type="entry name" value="PRC_barrel-like_sf"/>
</dbReference>
<feature type="domain" description="RimM N-terminal" evidence="6">
    <location>
        <begin position="9"/>
        <end position="88"/>
    </location>
</feature>
<dbReference type="Pfam" id="PF24986">
    <property type="entry name" value="PRC_RimM"/>
    <property type="match status" value="1"/>
</dbReference>
<dbReference type="SUPFAM" id="SSF50447">
    <property type="entry name" value="Translation proteins"/>
    <property type="match status" value="1"/>
</dbReference>
<dbReference type="RefSeq" id="WP_343765873.1">
    <property type="nucleotide sequence ID" value="NZ_BAAAFG010000015.1"/>
</dbReference>
<dbReference type="Gene3D" id="2.40.30.60">
    <property type="entry name" value="RimM"/>
    <property type="match status" value="1"/>
</dbReference>
<gene>
    <name evidence="5 8" type="primary">rimM</name>
    <name evidence="8" type="ORF">GCM10009117_16180</name>
</gene>
<feature type="domain" description="Ribosome maturation factor RimM PRC barrel" evidence="7">
    <location>
        <begin position="103"/>
        <end position="169"/>
    </location>
</feature>
<protein>
    <recommendedName>
        <fullName evidence="5">Ribosome maturation factor RimM</fullName>
    </recommendedName>
</protein>
<comment type="caution">
    <text evidence="8">The sequence shown here is derived from an EMBL/GenBank/DDBJ whole genome shotgun (WGS) entry which is preliminary data.</text>
</comment>
<dbReference type="HAMAP" id="MF_00014">
    <property type="entry name" value="Ribosome_mat_RimM"/>
    <property type="match status" value="1"/>
</dbReference>
<dbReference type="InterPro" id="IPR056792">
    <property type="entry name" value="PRC_RimM"/>
</dbReference>
<evidence type="ECO:0000256" key="2">
    <source>
        <dbReference type="ARBA" id="ARBA00022517"/>
    </source>
</evidence>
<evidence type="ECO:0000259" key="6">
    <source>
        <dbReference type="Pfam" id="PF01782"/>
    </source>
</evidence>
<dbReference type="Pfam" id="PF01782">
    <property type="entry name" value="RimM"/>
    <property type="match status" value="1"/>
</dbReference>
<keyword evidence="1 5" id="KW-0963">Cytoplasm</keyword>
<sequence length="177" mass="20160">MTKEECFYLGTIVGKFSFKGEVLLKVDADTPEEYTEMESVYVEFNDNLVPFFIERLSLHKSSLLRIKFEEVDTEDDAEDLFKAKTYLPLSELPQLNEDQFYYHEIIGFTVHDKAFGEVGTITGVNENPAQALFEIDHSGTEVLIPINDDLISTVDKVNREIHVACPEGLIELYVNPS</sequence>
<keyword evidence="4 5" id="KW-0143">Chaperone</keyword>
<dbReference type="PANTHER" id="PTHR33692:SF1">
    <property type="entry name" value="RIBOSOME MATURATION FACTOR RIMM"/>
    <property type="match status" value="1"/>
</dbReference>
<comment type="subunit">
    <text evidence="5">Binds ribosomal protein uS19.</text>
</comment>
<proteinExistence type="inferred from homology"/>
<evidence type="ECO:0000313" key="9">
    <source>
        <dbReference type="Proteomes" id="UP001500507"/>
    </source>
</evidence>
<keyword evidence="3 5" id="KW-0698">rRNA processing</keyword>
<organism evidence="8 9">
    <name type="scientific">Gangjinia marincola</name>
    <dbReference type="NCBI Taxonomy" id="578463"/>
    <lineage>
        <taxon>Bacteria</taxon>
        <taxon>Pseudomonadati</taxon>
        <taxon>Bacteroidota</taxon>
        <taxon>Flavobacteriia</taxon>
        <taxon>Flavobacteriales</taxon>
        <taxon>Flavobacteriaceae</taxon>
        <taxon>Gangjinia</taxon>
    </lineage>
</organism>
<comment type="similarity">
    <text evidence="5">Belongs to the RimM family.</text>
</comment>
<accession>A0ABP3XT46</accession>
<evidence type="ECO:0000259" key="7">
    <source>
        <dbReference type="Pfam" id="PF24986"/>
    </source>
</evidence>
<comment type="subcellular location">
    <subcellularLocation>
        <location evidence="5">Cytoplasm</location>
    </subcellularLocation>
</comment>
<evidence type="ECO:0000256" key="4">
    <source>
        <dbReference type="ARBA" id="ARBA00023186"/>
    </source>
</evidence>
<keyword evidence="2 5" id="KW-0690">Ribosome biogenesis</keyword>
<dbReference type="NCBIfam" id="TIGR02273">
    <property type="entry name" value="16S_RimM"/>
    <property type="match status" value="1"/>
</dbReference>
<evidence type="ECO:0000256" key="5">
    <source>
        <dbReference type="HAMAP-Rule" id="MF_00014"/>
    </source>
</evidence>
<evidence type="ECO:0000256" key="1">
    <source>
        <dbReference type="ARBA" id="ARBA00022490"/>
    </source>
</evidence>
<keyword evidence="9" id="KW-1185">Reference proteome</keyword>
<reference evidence="9" key="1">
    <citation type="journal article" date="2019" name="Int. J. Syst. Evol. Microbiol.">
        <title>The Global Catalogue of Microorganisms (GCM) 10K type strain sequencing project: providing services to taxonomists for standard genome sequencing and annotation.</title>
        <authorList>
            <consortium name="The Broad Institute Genomics Platform"/>
            <consortium name="The Broad Institute Genome Sequencing Center for Infectious Disease"/>
            <person name="Wu L."/>
            <person name="Ma J."/>
        </authorList>
    </citation>
    <scope>NUCLEOTIDE SEQUENCE [LARGE SCALE GENOMIC DNA]</scope>
    <source>
        <strain evidence="9">JCM 16082</strain>
    </source>
</reference>
<dbReference type="EMBL" id="BAAAFG010000015">
    <property type="protein sequence ID" value="GAA0872471.1"/>
    <property type="molecule type" value="Genomic_DNA"/>
</dbReference>
<comment type="function">
    <text evidence="5">An accessory protein needed during the final step in the assembly of 30S ribosomal subunit, possibly for assembly of the head region. Essential for efficient processing of 16S rRNA. May be needed both before and after RbfA during the maturation of 16S rRNA. It has affinity for free ribosomal 30S subunits but not for 70S ribosomes.</text>
</comment>
<evidence type="ECO:0000256" key="3">
    <source>
        <dbReference type="ARBA" id="ARBA00022552"/>
    </source>
</evidence>
<dbReference type="InterPro" id="IPR002676">
    <property type="entry name" value="RimM_N"/>
</dbReference>
<name>A0ABP3XT46_9FLAO</name>
<dbReference type="InterPro" id="IPR011961">
    <property type="entry name" value="RimM"/>
</dbReference>